<proteinExistence type="predicted"/>
<protein>
    <submittedName>
        <fullName evidence="3">SCP domain-containing protein</fullName>
    </submittedName>
</protein>
<dbReference type="Gene3D" id="3.40.33.10">
    <property type="entry name" value="CAP"/>
    <property type="match status" value="1"/>
</dbReference>
<evidence type="ECO:0000313" key="3">
    <source>
        <dbReference type="WBParaSite" id="SBAD_0000033401-mRNA-1"/>
    </source>
</evidence>
<evidence type="ECO:0000313" key="2">
    <source>
        <dbReference type="Proteomes" id="UP000270296"/>
    </source>
</evidence>
<evidence type="ECO:0000313" key="1">
    <source>
        <dbReference type="EMBL" id="VDO82247.1"/>
    </source>
</evidence>
<reference evidence="3" key="1">
    <citation type="submission" date="2016-06" db="UniProtKB">
        <authorList>
            <consortium name="WormBaseParasite"/>
        </authorList>
    </citation>
    <scope>IDENTIFICATION</scope>
</reference>
<sequence>MSYAVSFDPVNKPLPSYVMRKILNDGLGHYNYNANNGRGGCEASHNCDGYSQAFYSNAHQMGCALFHCDQIKRANEDSVAGFLAVCAFTYRNPNTRPPFKLALHKCQSCQRRCFDQLCCRHSWKNYDEIFIDGYGKKAALLNVGKNASSITSKNPNGGHFVTISRWYDRRKTTNMFLKGNEQMHCSRRRRCQNFGAIGKIVNQAVDPNCPFLVPIHHIYSGFFTTDYYLIDNQIFRARIGQRWEDKGILGYAVPAAGLCGANVAVYEFFTRSRGYEQHPYGGKAMLKLLGVVSECFPKEPQAKVYVYYENMLTISEDALQQPRSKNQPEGVIKSRR</sequence>
<keyword evidence="2" id="KW-1185">Reference proteome</keyword>
<dbReference type="InterPro" id="IPR035940">
    <property type="entry name" value="CAP_sf"/>
</dbReference>
<organism evidence="3">
    <name type="scientific">Soboliphyme baturini</name>
    <dbReference type="NCBI Taxonomy" id="241478"/>
    <lineage>
        <taxon>Eukaryota</taxon>
        <taxon>Metazoa</taxon>
        <taxon>Ecdysozoa</taxon>
        <taxon>Nematoda</taxon>
        <taxon>Enoplea</taxon>
        <taxon>Dorylaimia</taxon>
        <taxon>Dioctophymatida</taxon>
        <taxon>Dioctophymatoidea</taxon>
        <taxon>Soboliphymatidae</taxon>
        <taxon>Soboliphyme</taxon>
    </lineage>
</organism>
<dbReference type="OrthoDB" id="5915614at2759"/>
<reference evidence="1 2" key="2">
    <citation type="submission" date="2018-11" db="EMBL/GenBank/DDBJ databases">
        <authorList>
            <consortium name="Pathogen Informatics"/>
        </authorList>
    </citation>
    <scope>NUCLEOTIDE SEQUENCE [LARGE SCALE GENOMIC DNA]</scope>
</reference>
<accession>A0A183I9M2</accession>
<gene>
    <name evidence="1" type="ORF">SBAD_LOCUS316</name>
</gene>
<dbReference type="AlphaFoldDB" id="A0A183I9M2"/>
<dbReference type="SUPFAM" id="SSF55797">
    <property type="entry name" value="PR-1-like"/>
    <property type="match status" value="1"/>
</dbReference>
<dbReference type="EMBL" id="UZAM01000657">
    <property type="protein sequence ID" value="VDO82247.1"/>
    <property type="molecule type" value="Genomic_DNA"/>
</dbReference>
<name>A0A183I9M2_9BILA</name>
<dbReference type="Proteomes" id="UP000270296">
    <property type="component" value="Unassembled WGS sequence"/>
</dbReference>
<dbReference type="WBParaSite" id="SBAD_0000033401-mRNA-1">
    <property type="protein sequence ID" value="SBAD_0000033401-mRNA-1"/>
    <property type="gene ID" value="SBAD_0000033401"/>
</dbReference>